<evidence type="ECO:0000313" key="2">
    <source>
        <dbReference type="Proteomes" id="UP000184550"/>
    </source>
</evidence>
<proteinExistence type="predicted"/>
<dbReference type="AlphaFoldDB" id="A0A7Z9E4B1"/>
<accession>A0A7Z9E4B1</accession>
<reference evidence="1" key="1">
    <citation type="submission" date="2019-10" db="EMBL/GenBank/DDBJ databases">
        <authorList>
            <consortium name="Genoscope - CEA"/>
            <person name="William W."/>
        </authorList>
    </citation>
    <scope>NUCLEOTIDE SEQUENCE [LARGE SCALE GENOMIC DNA]</scope>
    <source>
        <strain evidence="1">BBR_PRJEB10992</strain>
    </source>
</reference>
<evidence type="ECO:0000313" key="1">
    <source>
        <dbReference type="EMBL" id="VXD22386.1"/>
    </source>
</evidence>
<keyword evidence="2" id="KW-1185">Reference proteome</keyword>
<organism evidence="1 2">
    <name type="scientific">Planktothrix serta PCC 8927</name>
    <dbReference type="NCBI Taxonomy" id="671068"/>
    <lineage>
        <taxon>Bacteria</taxon>
        <taxon>Bacillati</taxon>
        <taxon>Cyanobacteriota</taxon>
        <taxon>Cyanophyceae</taxon>
        <taxon>Oscillatoriophycideae</taxon>
        <taxon>Oscillatoriales</taxon>
        <taxon>Microcoleaceae</taxon>
        <taxon>Planktothrix</taxon>
    </lineage>
</organism>
<protein>
    <submittedName>
        <fullName evidence="1">Uncharacterized protein</fullName>
    </submittedName>
</protein>
<comment type="caution">
    <text evidence="1">The sequence shown here is derived from an EMBL/GenBank/DDBJ whole genome shotgun (WGS) entry which is preliminary data.</text>
</comment>
<dbReference type="Proteomes" id="UP000184550">
    <property type="component" value="Unassembled WGS sequence"/>
</dbReference>
<sequence>MKPEKTMICLDRSILEKITNDLRELTDEASQLLRYYHLVVVASTDESEHPPYVQLDNALFLLNLFLREWDRERIEQFTEDLDKAHQKFREILR</sequence>
<dbReference type="EMBL" id="CZCU02000152">
    <property type="protein sequence ID" value="VXD22386.1"/>
    <property type="molecule type" value="Genomic_DNA"/>
</dbReference>
<name>A0A7Z9E4B1_9CYAN</name>
<gene>
    <name evidence="1" type="ORF">PL8927_750070</name>
</gene>
<dbReference type="RefSeq" id="WP_083624759.1">
    <property type="nucleotide sequence ID" value="NZ_LR734877.1"/>
</dbReference>